<dbReference type="InterPro" id="IPR002893">
    <property type="entry name" value="Znf_MYND"/>
</dbReference>
<evidence type="ECO:0000256" key="11">
    <source>
        <dbReference type="ARBA" id="ARBA00023212"/>
    </source>
</evidence>
<dbReference type="OrthoDB" id="432970at2759"/>
<dbReference type="Pfam" id="PF01753">
    <property type="entry name" value="zf-MYND"/>
    <property type="match status" value="1"/>
</dbReference>
<protein>
    <recommendedName>
        <fullName evidence="4">Zinc finger MYND domain-containing protein 10</fullName>
    </recommendedName>
</protein>
<gene>
    <name evidence="16" type="primary">ZMYND10</name>
    <name evidence="16" type="ORF">L345_03306</name>
</gene>
<dbReference type="PROSITE" id="PS51257">
    <property type="entry name" value="PROKAR_LIPOPROTEIN"/>
    <property type="match status" value="1"/>
</dbReference>
<dbReference type="PANTHER" id="PTHR13244:SF7">
    <property type="entry name" value="ZINC FINGER MYND DOMAIN-CONTAINING PROTEIN 10"/>
    <property type="match status" value="1"/>
</dbReference>
<dbReference type="GO" id="GO:0016324">
    <property type="term" value="C:apical plasma membrane"/>
    <property type="evidence" value="ECO:0007669"/>
    <property type="project" value="UniProtKB-SubCell"/>
</dbReference>
<dbReference type="GO" id="GO:0120293">
    <property type="term" value="C:dynein axonemal particle"/>
    <property type="evidence" value="ECO:0007669"/>
    <property type="project" value="UniProtKB-SubCell"/>
</dbReference>
<comment type="function">
    <text evidence="13">Plays a role in axonemal structure organization and motility. Involved in axonemal pre-assembly of inner and outer dynein arms (IDA and ODA, respectively) for proper axoneme building for cilia motility. May act by indirectly regulating transcription of dynein proteins.</text>
</comment>
<proteinExistence type="inferred from homology"/>
<reference evidence="16 17" key="1">
    <citation type="journal article" date="2013" name="Proc. Natl. Acad. Sci. U.S.A.">
        <title>The king cobra genome reveals dynamic gene evolution and adaptation in the snake venom system.</title>
        <authorList>
            <person name="Vonk F.J."/>
            <person name="Casewell N.R."/>
            <person name="Henkel C.V."/>
            <person name="Heimberg A.M."/>
            <person name="Jansen H.J."/>
            <person name="McCleary R.J."/>
            <person name="Kerkkamp H.M."/>
            <person name="Vos R.A."/>
            <person name="Guerreiro I."/>
            <person name="Calvete J.J."/>
            <person name="Wuster W."/>
            <person name="Woods A.E."/>
            <person name="Logan J.M."/>
            <person name="Harrison R.A."/>
            <person name="Castoe T.A."/>
            <person name="de Koning A.P."/>
            <person name="Pollock D.D."/>
            <person name="Yandell M."/>
            <person name="Calderon D."/>
            <person name="Renjifo C."/>
            <person name="Currier R.B."/>
            <person name="Salgado D."/>
            <person name="Pla D."/>
            <person name="Sanz L."/>
            <person name="Hyder A.S."/>
            <person name="Ribeiro J.M."/>
            <person name="Arntzen J.W."/>
            <person name="van den Thillart G.E."/>
            <person name="Boetzer M."/>
            <person name="Pirovano W."/>
            <person name="Dirks R.P."/>
            <person name="Spaink H.P."/>
            <person name="Duboule D."/>
            <person name="McGlinn E."/>
            <person name="Kini R.M."/>
            <person name="Richardson M.K."/>
        </authorList>
    </citation>
    <scope>NUCLEOTIDE SEQUENCE</scope>
    <source>
        <tissue evidence="16">Blood</tissue>
    </source>
</reference>
<feature type="non-terminal residue" evidence="16">
    <location>
        <position position="409"/>
    </location>
</feature>
<dbReference type="FunFam" id="6.10.140.2220:FF:000009">
    <property type="entry name" value="Zinc finger MYND domain-containing protein 10"/>
    <property type="match status" value="1"/>
</dbReference>
<dbReference type="InterPro" id="IPR052298">
    <property type="entry name" value="ZMYND10"/>
</dbReference>
<dbReference type="GO" id="GO:0036159">
    <property type="term" value="P:inner dynein arm assembly"/>
    <property type="evidence" value="ECO:0007669"/>
    <property type="project" value="TreeGrafter"/>
</dbReference>
<evidence type="ECO:0000256" key="5">
    <source>
        <dbReference type="ARBA" id="ARBA00022475"/>
    </source>
</evidence>
<evidence type="ECO:0000256" key="12">
    <source>
        <dbReference type="ARBA" id="ARBA00024190"/>
    </source>
</evidence>
<keyword evidence="6" id="KW-0963">Cytoplasm</keyword>
<comment type="caution">
    <text evidence="16">The sequence shown here is derived from an EMBL/GenBank/DDBJ whole genome shotgun (WGS) entry which is preliminary data.</text>
</comment>
<dbReference type="PANTHER" id="PTHR13244">
    <property type="entry name" value="ZINC FINGER MYND DOMAIN CONTAINING PROTEIN 10"/>
    <property type="match status" value="1"/>
</dbReference>
<keyword evidence="9" id="KW-0862">Zinc</keyword>
<dbReference type="Gene3D" id="6.10.140.2220">
    <property type="match status" value="1"/>
</dbReference>
<organism evidence="16 17">
    <name type="scientific">Ophiophagus hannah</name>
    <name type="common">King cobra</name>
    <name type="synonym">Naja hannah</name>
    <dbReference type="NCBI Taxonomy" id="8665"/>
    <lineage>
        <taxon>Eukaryota</taxon>
        <taxon>Metazoa</taxon>
        <taxon>Chordata</taxon>
        <taxon>Craniata</taxon>
        <taxon>Vertebrata</taxon>
        <taxon>Euteleostomi</taxon>
        <taxon>Lepidosauria</taxon>
        <taxon>Squamata</taxon>
        <taxon>Bifurcata</taxon>
        <taxon>Unidentata</taxon>
        <taxon>Episquamata</taxon>
        <taxon>Toxicofera</taxon>
        <taxon>Serpentes</taxon>
        <taxon>Colubroidea</taxon>
        <taxon>Elapidae</taxon>
        <taxon>Elapinae</taxon>
        <taxon>Ophiophagus</taxon>
    </lineage>
</organism>
<dbReference type="Proteomes" id="UP000018936">
    <property type="component" value="Unassembled WGS sequence"/>
</dbReference>
<dbReference type="GO" id="GO:0008270">
    <property type="term" value="F:zinc ion binding"/>
    <property type="evidence" value="ECO:0007669"/>
    <property type="project" value="UniProtKB-KW"/>
</dbReference>
<keyword evidence="8 14" id="KW-0863">Zinc-finger</keyword>
<feature type="domain" description="MYND-type" evidence="15">
    <location>
        <begin position="338"/>
        <end position="374"/>
    </location>
</feature>
<evidence type="ECO:0000256" key="1">
    <source>
        <dbReference type="ARBA" id="ARBA00004221"/>
    </source>
</evidence>
<dbReference type="SUPFAM" id="SSF144232">
    <property type="entry name" value="HIT/MYND zinc finger-like"/>
    <property type="match status" value="1"/>
</dbReference>
<keyword evidence="11" id="KW-0206">Cytoskeleton</keyword>
<evidence type="ECO:0000256" key="4">
    <source>
        <dbReference type="ARBA" id="ARBA00016317"/>
    </source>
</evidence>
<evidence type="ECO:0000256" key="7">
    <source>
        <dbReference type="ARBA" id="ARBA00022723"/>
    </source>
</evidence>
<dbReference type="PROSITE" id="PS01360">
    <property type="entry name" value="ZF_MYND_1"/>
    <property type="match status" value="1"/>
</dbReference>
<evidence type="ECO:0000256" key="13">
    <source>
        <dbReference type="ARBA" id="ARBA00045527"/>
    </source>
</evidence>
<evidence type="ECO:0000256" key="10">
    <source>
        <dbReference type="ARBA" id="ARBA00023136"/>
    </source>
</evidence>
<dbReference type="AlphaFoldDB" id="V8P8J6"/>
<dbReference type="GO" id="GO:0036158">
    <property type="term" value="P:outer dynein arm assembly"/>
    <property type="evidence" value="ECO:0007669"/>
    <property type="project" value="TreeGrafter"/>
</dbReference>
<keyword evidence="10" id="KW-0472">Membrane</keyword>
<evidence type="ECO:0000313" key="17">
    <source>
        <dbReference type="Proteomes" id="UP000018936"/>
    </source>
</evidence>
<dbReference type="EMBL" id="AZIM01000463">
    <property type="protein sequence ID" value="ETE70874.1"/>
    <property type="molecule type" value="Genomic_DNA"/>
</dbReference>
<comment type="subcellular location">
    <subcellularLocation>
        <location evidence="1">Apical cell membrane</location>
    </subcellularLocation>
    <subcellularLocation>
        <location evidence="2">Cytoplasm</location>
        <location evidence="2">Cytoskeleton</location>
        <location evidence="2">Microtubule organizing center</location>
        <location evidence="2">Centrosome</location>
        <location evidence="2">Centriolar satellite</location>
    </subcellularLocation>
    <subcellularLocation>
        <location evidence="12">Dynein axonemal particle</location>
    </subcellularLocation>
</comment>
<evidence type="ECO:0000313" key="16">
    <source>
        <dbReference type="EMBL" id="ETE70874.1"/>
    </source>
</evidence>
<evidence type="ECO:0000256" key="14">
    <source>
        <dbReference type="PROSITE-ProRule" id="PRU00134"/>
    </source>
</evidence>
<evidence type="ECO:0000256" key="8">
    <source>
        <dbReference type="ARBA" id="ARBA00022771"/>
    </source>
</evidence>
<evidence type="ECO:0000256" key="9">
    <source>
        <dbReference type="ARBA" id="ARBA00022833"/>
    </source>
</evidence>
<evidence type="ECO:0000259" key="15">
    <source>
        <dbReference type="PROSITE" id="PS50865"/>
    </source>
</evidence>
<accession>V8P8J6</accession>
<comment type="similarity">
    <text evidence="3">Belongs to the ZMYND10 family.</text>
</comment>
<keyword evidence="17" id="KW-1185">Reference proteome</keyword>
<keyword evidence="7" id="KW-0479">Metal-binding</keyword>
<evidence type="ECO:0000256" key="6">
    <source>
        <dbReference type="ARBA" id="ARBA00022490"/>
    </source>
</evidence>
<dbReference type="PROSITE" id="PS50865">
    <property type="entry name" value="ZF_MYND_2"/>
    <property type="match status" value="1"/>
</dbReference>
<evidence type="ECO:0000256" key="3">
    <source>
        <dbReference type="ARBA" id="ARBA00005373"/>
    </source>
</evidence>
<keyword evidence="5" id="KW-1003">Cell membrane</keyword>
<name>V8P8J6_OPHHA</name>
<dbReference type="GO" id="GO:0034451">
    <property type="term" value="C:centriolar satellite"/>
    <property type="evidence" value="ECO:0007669"/>
    <property type="project" value="UniProtKB-SubCell"/>
</dbReference>
<evidence type="ECO:0000256" key="2">
    <source>
        <dbReference type="ARBA" id="ARBA00004607"/>
    </source>
</evidence>
<sequence length="409" mass="47472">MIEKLNMQAILSASAGCEQILIQLLVNNGKIPTLIEELITAAIWKQKIFPILCKLEDFKPKSTFPLYLVLRHEASIINFLETVFFHKEICESAEDTILDLIDYTHRKLTLLAAQSANGKILFEQKFQLGDLANLSSMQELKKQAEMMEFEISLRALSVFLSAVTRVLNTHNFPCLLVQLLEHCPWTNREGVAPEDRMKMTKLDGQVWLALYNLLLSPECQRKYEFNNFNKGQLLKLRAFLTDVLVDQFPNLLEMQKYLSHLAVTDPAPPKKDLILEQVPEIWDQIIRKNSEKWQAIAKHQVNNMFSPSVEELKSQAYRWAKTYNLDVMEALIPDKPKCAMCGCEATKRCSRCRNEWYCKRECQVQHWQKHKKACNLIADTMKKIQEDIQMQATSIKRTGFEGREGERMW</sequence>
<dbReference type="GO" id="GO:0044458">
    <property type="term" value="P:motile cilium assembly"/>
    <property type="evidence" value="ECO:0007669"/>
    <property type="project" value="TreeGrafter"/>
</dbReference>